<dbReference type="Pfam" id="PF00132">
    <property type="entry name" value="Hexapep"/>
    <property type="match status" value="2"/>
</dbReference>
<dbReference type="InterPro" id="IPR011004">
    <property type="entry name" value="Trimer_LpxA-like_sf"/>
</dbReference>
<dbReference type="Pfam" id="PF17836">
    <property type="entry name" value="PglD_N"/>
    <property type="match status" value="1"/>
</dbReference>
<dbReference type="EMBL" id="JADIMG010000004">
    <property type="protein sequence ID" value="MBO8458813.1"/>
    <property type="molecule type" value="Genomic_DNA"/>
</dbReference>
<evidence type="ECO:0000259" key="4">
    <source>
        <dbReference type="Pfam" id="PF17836"/>
    </source>
</evidence>
<dbReference type="PANTHER" id="PTHR43300:SF7">
    <property type="entry name" value="UDP-N-ACETYLBACILLOSAMINE N-ACETYLTRANSFERASE"/>
    <property type="match status" value="1"/>
</dbReference>
<comment type="caution">
    <text evidence="5">The sequence shown here is derived from an EMBL/GenBank/DDBJ whole genome shotgun (WGS) entry which is preliminary data.</text>
</comment>
<comment type="similarity">
    <text evidence="1">Belongs to the transferase hexapeptide repeat family.</text>
</comment>
<feature type="active site" description="Proton acceptor" evidence="2">
    <location>
        <position position="138"/>
    </location>
</feature>
<reference evidence="5" key="1">
    <citation type="submission" date="2020-10" db="EMBL/GenBank/DDBJ databases">
        <authorList>
            <person name="Gilroy R."/>
        </authorList>
    </citation>
    <scope>NUCLEOTIDE SEQUENCE</scope>
    <source>
        <strain evidence="5">G3-3990</strain>
    </source>
</reference>
<dbReference type="InterPro" id="IPR020019">
    <property type="entry name" value="AcTrfase_PglD-like"/>
</dbReference>
<dbReference type="SUPFAM" id="SSF51161">
    <property type="entry name" value="Trimeric LpxA-like enzymes"/>
    <property type="match status" value="1"/>
</dbReference>
<evidence type="ECO:0000256" key="2">
    <source>
        <dbReference type="PIRSR" id="PIRSR620019-1"/>
    </source>
</evidence>
<evidence type="ECO:0000313" key="6">
    <source>
        <dbReference type="Proteomes" id="UP000823641"/>
    </source>
</evidence>
<dbReference type="CDD" id="cd03360">
    <property type="entry name" value="LbH_AT_putative"/>
    <property type="match status" value="1"/>
</dbReference>
<dbReference type="InterPro" id="IPR001451">
    <property type="entry name" value="Hexapep"/>
</dbReference>
<dbReference type="InterPro" id="IPR050179">
    <property type="entry name" value="Trans_hexapeptide_repeat"/>
</dbReference>
<gene>
    <name evidence="5" type="ORF">IAA73_00545</name>
</gene>
<dbReference type="Gene3D" id="2.160.10.10">
    <property type="entry name" value="Hexapeptide repeat proteins"/>
    <property type="match status" value="1"/>
</dbReference>
<reference evidence="5" key="2">
    <citation type="journal article" date="2021" name="PeerJ">
        <title>Extensive microbial diversity within the chicken gut microbiome revealed by metagenomics and culture.</title>
        <authorList>
            <person name="Gilroy R."/>
            <person name="Ravi A."/>
            <person name="Getino M."/>
            <person name="Pursley I."/>
            <person name="Horton D.L."/>
            <person name="Alikhan N.F."/>
            <person name="Baker D."/>
            <person name="Gharbi K."/>
            <person name="Hall N."/>
            <person name="Watson M."/>
            <person name="Adriaenssens E.M."/>
            <person name="Foster-Nyarko E."/>
            <person name="Jarju S."/>
            <person name="Secka A."/>
            <person name="Antonio M."/>
            <person name="Oren A."/>
            <person name="Chaudhuri R.R."/>
            <person name="La Ragione R."/>
            <person name="Hildebrand F."/>
            <person name="Pallen M.J."/>
        </authorList>
    </citation>
    <scope>NUCLEOTIDE SEQUENCE</scope>
    <source>
        <strain evidence="5">G3-3990</strain>
    </source>
</reference>
<accession>A0A9D9HRX7</accession>
<dbReference type="Gene3D" id="3.40.50.20">
    <property type="match status" value="1"/>
</dbReference>
<dbReference type="PANTHER" id="PTHR43300">
    <property type="entry name" value="ACETYLTRANSFERASE"/>
    <property type="match status" value="1"/>
</dbReference>
<dbReference type="InterPro" id="IPR041561">
    <property type="entry name" value="PglD_N"/>
</dbReference>
<protein>
    <submittedName>
        <fullName evidence="5">Acetyltransferase</fullName>
    </submittedName>
</protein>
<organism evidence="5 6">
    <name type="scientific">Candidatus Gallipaludibacter merdavium</name>
    <dbReference type="NCBI Taxonomy" id="2840839"/>
    <lineage>
        <taxon>Bacteria</taxon>
        <taxon>Pseudomonadati</taxon>
        <taxon>Bacteroidota</taxon>
        <taxon>Bacteroidia</taxon>
        <taxon>Bacteroidales</taxon>
        <taxon>Candidatus Gallipaludibacter</taxon>
    </lineage>
</organism>
<evidence type="ECO:0000256" key="3">
    <source>
        <dbReference type="PIRSR" id="PIRSR620019-2"/>
    </source>
</evidence>
<evidence type="ECO:0000256" key="1">
    <source>
        <dbReference type="ARBA" id="ARBA00007274"/>
    </source>
</evidence>
<dbReference type="NCBIfam" id="TIGR03570">
    <property type="entry name" value="NeuD_NnaD"/>
    <property type="match status" value="1"/>
</dbReference>
<name>A0A9D9HRX7_9BACT</name>
<proteinExistence type="inferred from homology"/>
<dbReference type="AlphaFoldDB" id="A0A9D9HRX7"/>
<feature type="binding site" evidence="3">
    <location>
        <position position="72"/>
    </location>
    <ligand>
        <name>substrate</name>
    </ligand>
</feature>
<feature type="domain" description="PglD N-terminal" evidence="4">
    <location>
        <begin position="3"/>
        <end position="78"/>
    </location>
</feature>
<feature type="site" description="Increases basicity of active site His" evidence="2">
    <location>
        <position position="139"/>
    </location>
</feature>
<evidence type="ECO:0000313" key="5">
    <source>
        <dbReference type="EMBL" id="MBO8458813.1"/>
    </source>
</evidence>
<dbReference type="Proteomes" id="UP000823641">
    <property type="component" value="Unassembled WGS sequence"/>
</dbReference>
<sequence>MKNLIIIGAGGMGRTMYDMARESFGFRTEYEIKGFIDDNTDALNGFLGYPLIIGTISDYLPCEEDVFICSIGGNSRKSCMETILNRGGVFYTLIHETARIGSNVRLGKGNMVGAFTTIAADVHIGDYNFIQSYTIIGHDVQIGDWNRIDSHVMCIGGIKIGNHNMIHTSAVINHNVEVGNDAHIGACSFVTRNVEDGTTVFGNPARRLM</sequence>